<dbReference type="RefSeq" id="WP_075028161.1">
    <property type="nucleotide sequence ID" value="NZ_FONR01000005.1"/>
</dbReference>
<evidence type="ECO:0000313" key="2">
    <source>
        <dbReference type="Proteomes" id="UP000181942"/>
    </source>
</evidence>
<protein>
    <submittedName>
        <fullName evidence="1">Kynurenine formamidase</fullName>
    </submittedName>
</protein>
<proteinExistence type="predicted"/>
<name>A0A1I2HWP9_9ACTN</name>
<dbReference type="GO" id="GO:0004061">
    <property type="term" value="F:arylformamidase activity"/>
    <property type="evidence" value="ECO:0007669"/>
    <property type="project" value="InterPro"/>
</dbReference>
<accession>A0A1I2HWP9</accession>
<organism evidence="1 2">
    <name type="scientific">Streptomyces mirabilis</name>
    <dbReference type="NCBI Taxonomy" id="68239"/>
    <lineage>
        <taxon>Bacteria</taxon>
        <taxon>Bacillati</taxon>
        <taxon>Actinomycetota</taxon>
        <taxon>Actinomycetes</taxon>
        <taxon>Kitasatosporales</taxon>
        <taxon>Streptomycetaceae</taxon>
        <taxon>Streptomyces</taxon>
    </lineage>
</organism>
<dbReference type="InterPro" id="IPR037175">
    <property type="entry name" value="KFase_sf"/>
</dbReference>
<dbReference type="OrthoDB" id="7067800at2"/>
<dbReference type="PANTHER" id="PTHR31118:SF32">
    <property type="entry name" value="KYNURENINE FORMAMIDASE"/>
    <property type="match status" value="1"/>
</dbReference>
<dbReference type="GO" id="GO:0019441">
    <property type="term" value="P:L-tryptophan catabolic process to kynurenine"/>
    <property type="evidence" value="ECO:0007669"/>
    <property type="project" value="InterPro"/>
</dbReference>
<dbReference type="EMBL" id="FONR01000005">
    <property type="protein sequence ID" value="SFF32781.1"/>
    <property type="molecule type" value="Genomic_DNA"/>
</dbReference>
<sequence length="222" mass="23051">MESWLDLSVPVVTGMPVYPGDPEVEVSRALRVAEHGVNVLRLHMGSQSGTHVDAPYHVDEAWPTLDDLPLERFAGAAVVADVRGLPARAPITPDLLAPALGLLRPGSILLLATGWSRYWGTEDYLAHPWLTPEAAEAVVAAGVLTVGIDALSVDPTGPVDLPSHRVLCGAGGVIAENLTGLGGVADAQAAGCSAEVFLFPLRLAGADGGPVRATARITPRAR</sequence>
<dbReference type="Pfam" id="PF04199">
    <property type="entry name" value="Cyclase"/>
    <property type="match status" value="1"/>
</dbReference>
<dbReference type="Proteomes" id="UP000181942">
    <property type="component" value="Unassembled WGS sequence"/>
</dbReference>
<reference evidence="1 2" key="1">
    <citation type="submission" date="2016-10" db="EMBL/GenBank/DDBJ databases">
        <authorList>
            <person name="de Groot N.N."/>
        </authorList>
    </citation>
    <scope>NUCLEOTIDE SEQUENCE [LARGE SCALE GENOMIC DNA]</scope>
    <source>
        <strain evidence="1 2">OK461</strain>
    </source>
</reference>
<dbReference type="PANTHER" id="PTHR31118">
    <property type="entry name" value="CYCLASE-LIKE PROTEIN 2"/>
    <property type="match status" value="1"/>
</dbReference>
<dbReference type="InterPro" id="IPR007325">
    <property type="entry name" value="KFase/CYL"/>
</dbReference>
<gene>
    <name evidence="1" type="ORF">SAMN02787118_105379</name>
</gene>
<dbReference type="AlphaFoldDB" id="A0A1I2HWP9"/>
<dbReference type="Gene3D" id="3.50.30.50">
    <property type="entry name" value="Putative cyclase"/>
    <property type="match status" value="1"/>
</dbReference>
<evidence type="ECO:0000313" key="1">
    <source>
        <dbReference type="EMBL" id="SFF32781.1"/>
    </source>
</evidence>
<dbReference type="SUPFAM" id="SSF102198">
    <property type="entry name" value="Putative cyclase"/>
    <property type="match status" value="1"/>
</dbReference>